<sequence length="73" mass="8569">MSNKLADREELQALVKDFFENYLDTWEESDSGREFHPITISCCRCMKVEPLDKLLTRMRELSEAKPPYEIGTI</sequence>
<name>A0A6J5T6Y9_9CAUD</name>
<dbReference type="EMBL" id="LR797523">
    <property type="protein sequence ID" value="CAB4222644.1"/>
    <property type="molecule type" value="Genomic_DNA"/>
</dbReference>
<organism evidence="1">
    <name type="scientific">uncultured Caudovirales phage</name>
    <dbReference type="NCBI Taxonomy" id="2100421"/>
    <lineage>
        <taxon>Viruses</taxon>
        <taxon>Duplodnaviria</taxon>
        <taxon>Heunggongvirae</taxon>
        <taxon>Uroviricota</taxon>
        <taxon>Caudoviricetes</taxon>
        <taxon>Peduoviridae</taxon>
        <taxon>Maltschvirus</taxon>
        <taxon>Maltschvirus maltsch</taxon>
    </lineage>
</organism>
<reference evidence="1" key="1">
    <citation type="submission" date="2020-05" db="EMBL/GenBank/DDBJ databases">
        <authorList>
            <person name="Chiriac C."/>
            <person name="Salcher M."/>
            <person name="Ghai R."/>
            <person name="Kavagutti S V."/>
        </authorList>
    </citation>
    <scope>NUCLEOTIDE SEQUENCE</scope>
</reference>
<evidence type="ECO:0000313" key="1">
    <source>
        <dbReference type="EMBL" id="CAB4222644.1"/>
    </source>
</evidence>
<protein>
    <submittedName>
        <fullName evidence="1">Uncharacterized protein</fullName>
    </submittedName>
</protein>
<proteinExistence type="predicted"/>
<accession>A0A6J5T6Y9</accession>
<gene>
    <name evidence="1" type="ORF">UFOVP1655_162</name>
</gene>